<evidence type="ECO:0000313" key="8">
    <source>
        <dbReference type="Proteomes" id="UP000001307"/>
    </source>
</evidence>
<dbReference type="InterPro" id="IPR035983">
    <property type="entry name" value="Hect_E3_ubiquitin_ligase"/>
</dbReference>
<dbReference type="Pfam" id="PF25390">
    <property type="entry name" value="WD40_RLD"/>
    <property type="match status" value="1"/>
</dbReference>
<dbReference type="PANTHER" id="PTHR22872">
    <property type="entry name" value="BTK-BINDING PROTEIN-RELATED"/>
    <property type="match status" value="1"/>
</dbReference>
<feature type="domain" description="HECT" evidence="6">
    <location>
        <begin position="1877"/>
        <end position="2226"/>
    </location>
</feature>
<evidence type="ECO:0000256" key="5">
    <source>
        <dbReference type="SAM" id="MobiDB-lite"/>
    </source>
</evidence>
<feature type="active site" description="Glycyl thioester intermediate" evidence="3">
    <location>
        <position position="2189"/>
    </location>
</feature>
<evidence type="ECO:0000256" key="3">
    <source>
        <dbReference type="PROSITE-ProRule" id="PRU00104"/>
    </source>
</evidence>
<dbReference type="PROSITE" id="PS50012">
    <property type="entry name" value="RCC1_3"/>
    <property type="match status" value="7"/>
</dbReference>
<feature type="repeat" description="RCC1" evidence="4">
    <location>
        <begin position="1542"/>
        <end position="1591"/>
    </location>
</feature>
<organism evidence="7">
    <name type="scientific">Oikopleura dioica</name>
    <name type="common">Tunicate</name>
    <dbReference type="NCBI Taxonomy" id="34765"/>
    <lineage>
        <taxon>Eukaryota</taxon>
        <taxon>Metazoa</taxon>
        <taxon>Chordata</taxon>
        <taxon>Tunicata</taxon>
        <taxon>Appendicularia</taxon>
        <taxon>Copelata</taxon>
        <taxon>Oikopleuridae</taxon>
        <taxon>Oikopleura</taxon>
    </lineage>
</organism>
<proteinExistence type="predicted"/>
<dbReference type="SMART" id="SM00119">
    <property type="entry name" value="HECTc"/>
    <property type="match status" value="1"/>
</dbReference>
<keyword evidence="1" id="KW-0677">Repeat</keyword>
<name>E4XPG2_OIKDI</name>
<reference evidence="7" key="1">
    <citation type="journal article" date="2010" name="Science">
        <title>Plasticity of animal genome architecture unmasked by rapid evolution of a pelagic tunicate.</title>
        <authorList>
            <person name="Denoeud F."/>
            <person name="Henriet S."/>
            <person name="Mungpakdee S."/>
            <person name="Aury J.M."/>
            <person name="Da Silva C."/>
            <person name="Brinkmann H."/>
            <person name="Mikhaleva J."/>
            <person name="Olsen L.C."/>
            <person name="Jubin C."/>
            <person name="Canestro C."/>
            <person name="Bouquet J.M."/>
            <person name="Danks G."/>
            <person name="Poulain J."/>
            <person name="Campsteijn C."/>
            <person name="Adamski M."/>
            <person name="Cross I."/>
            <person name="Yadetie F."/>
            <person name="Muffato M."/>
            <person name="Louis A."/>
            <person name="Butcher S."/>
            <person name="Tsagkogeorga G."/>
            <person name="Konrad A."/>
            <person name="Singh S."/>
            <person name="Jensen M.F."/>
            <person name="Cong E.H."/>
            <person name="Eikeseth-Otteraa H."/>
            <person name="Noel B."/>
            <person name="Anthouard V."/>
            <person name="Porcel B.M."/>
            <person name="Kachouri-Lafond R."/>
            <person name="Nishino A."/>
            <person name="Ugolini M."/>
            <person name="Chourrout P."/>
            <person name="Nishida H."/>
            <person name="Aasland R."/>
            <person name="Huzurbazar S."/>
            <person name="Westhof E."/>
            <person name="Delsuc F."/>
            <person name="Lehrach H."/>
            <person name="Reinhardt R."/>
            <person name="Weissenbach J."/>
            <person name="Roy S.W."/>
            <person name="Artiguenave F."/>
            <person name="Postlethwait J.H."/>
            <person name="Manak J.R."/>
            <person name="Thompson E.M."/>
            <person name="Jaillon O."/>
            <person name="Du Pasquier L."/>
            <person name="Boudinot P."/>
            <person name="Liberles D.A."/>
            <person name="Volff J.N."/>
            <person name="Philippe H."/>
            <person name="Lenhard B."/>
            <person name="Roest Crollius H."/>
            <person name="Wincker P."/>
            <person name="Chourrout D."/>
        </authorList>
    </citation>
    <scope>NUCLEOTIDE SEQUENCE [LARGE SCALE GENOMIC DNA]</scope>
</reference>
<feature type="repeat" description="RCC1" evidence="4">
    <location>
        <begin position="1645"/>
        <end position="1693"/>
    </location>
</feature>
<dbReference type="PROSITE" id="PS50237">
    <property type="entry name" value="HECT"/>
    <property type="match status" value="1"/>
</dbReference>
<dbReference type="Gene3D" id="3.30.2410.10">
    <property type="entry name" value="Hect, E3 ligase catalytic domain"/>
    <property type="match status" value="1"/>
</dbReference>
<feature type="repeat" description="RCC1" evidence="4">
    <location>
        <begin position="1435"/>
        <end position="1489"/>
    </location>
</feature>
<feature type="region of interest" description="Disordered" evidence="5">
    <location>
        <begin position="277"/>
        <end position="316"/>
    </location>
</feature>
<feature type="region of interest" description="Disordered" evidence="5">
    <location>
        <begin position="235"/>
        <end position="263"/>
    </location>
</feature>
<feature type="compositionally biased region" description="Low complexity" evidence="5">
    <location>
        <begin position="283"/>
        <end position="292"/>
    </location>
</feature>
<dbReference type="SUPFAM" id="SSF50978">
    <property type="entry name" value="WD40 repeat-like"/>
    <property type="match status" value="1"/>
</dbReference>
<dbReference type="PANTHER" id="PTHR22872:SF6">
    <property type="entry name" value="E3 UBIQUITIN-PROTEIN LIGASE HERC1-RELATED"/>
    <property type="match status" value="1"/>
</dbReference>
<dbReference type="OrthoDB" id="239701at2759"/>
<dbReference type="Gene3D" id="3.30.2160.10">
    <property type="entry name" value="Hect, E3 ligase catalytic domain"/>
    <property type="match status" value="1"/>
</dbReference>
<dbReference type="Proteomes" id="UP000001307">
    <property type="component" value="Unassembled WGS sequence"/>
</dbReference>
<accession>E4XPG2</accession>
<feature type="repeat" description="RCC1" evidence="4">
    <location>
        <begin position="1694"/>
        <end position="1743"/>
    </location>
</feature>
<feature type="region of interest" description="Disordered" evidence="5">
    <location>
        <begin position="420"/>
        <end position="439"/>
    </location>
</feature>
<dbReference type="GO" id="GO:0004842">
    <property type="term" value="F:ubiquitin-protein transferase activity"/>
    <property type="evidence" value="ECO:0007669"/>
    <property type="project" value="InterPro"/>
</dbReference>
<dbReference type="InterPro" id="IPR009091">
    <property type="entry name" value="RCC1/BLIP-II"/>
</dbReference>
<feature type="compositionally biased region" description="Acidic residues" evidence="5">
    <location>
        <begin position="190"/>
        <end position="211"/>
    </location>
</feature>
<evidence type="ECO:0000256" key="2">
    <source>
        <dbReference type="ARBA" id="ARBA00022786"/>
    </source>
</evidence>
<feature type="region of interest" description="Disordered" evidence="5">
    <location>
        <begin position="366"/>
        <end position="391"/>
    </location>
</feature>
<feature type="compositionally biased region" description="Pro residues" evidence="5">
    <location>
        <begin position="300"/>
        <end position="316"/>
    </location>
</feature>
<dbReference type="EMBL" id="FN653092">
    <property type="protein sequence ID" value="CBY11750.1"/>
    <property type="molecule type" value="Genomic_DNA"/>
</dbReference>
<feature type="repeat" description="RCC1" evidence="4">
    <location>
        <begin position="1383"/>
        <end position="1434"/>
    </location>
</feature>
<dbReference type="Pfam" id="PF13540">
    <property type="entry name" value="RCC1_2"/>
    <property type="match status" value="1"/>
</dbReference>
<evidence type="ECO:0000256" key="1">
    <source>
        <dbReference type="ARBA" id="ARBA00022737"/>
    </source>
</evidence>
<feature type="region of interest" description="Disordered" evidence="5">
    <location>
        <begin position="176"/>
        <end position="211"/>
    </location>
</feature>
<dbReference type="Gene3D" id="2.130.10.10">
    <property type="entry name" value="YVTN repeat-like/Quinoprotein amine dehydrogenase"/>
    <property type="match status" value="1"/>
</dbReference>
<feature type="repeat" description="RCC1" evidence="4">
    <location>
        <begin position="1593"/>
        <end position="1644"/>
    </location>
</feature>
<feature type="compositionally biased region" description="Polar residues" evidence="5">
    <location>
        <begin position="176"/>
        <end position="185"/>
    </location>
</feature>
<protein>
    <recommendedName>
        <fullName evidence="6">HECT domain-containing protein</fullName>
    </recommendedName>
</protein>
<keyword evidence="2 3" id="KW-0833">Ubl conjugation pathway</keyword>
<dbReference type="InterPro" id="IPR001680">
    <property type="entry name" value="WD40_rpt"/>
</dbReference>
<feature type="compositionally biased region" description="Acidic residues" evidence="5">
    <location>
        <begin position="377"/>
        <end position="390"/>
    </location>
</feature>
<dbReference type="Gene3D" id="2.130.10.30">
    <property type="entry name" value="Regulator of chromosome condensation 1/beta-lactamase-inhibitor protein II"/>
    <property type="match status" value="1"/>
</dbReference>
<evidence type="ECO:0000313" key="7">
    <source>
        <dbReference type="EMBL" id="CBY11750.1"/>
    </source>
</evidence>
<dbReference type="Gene3D" id="3.90.1750.10">
    <property type="entry name" value="Hect, E3 ligase catalytic domains"/>
    <property type="match status" value="1"/>
</dbReference>
<dbReference type="InterPro" id="IPR051625">
    <property type="entry name" value="Signaling_Regulatory_Domain"/>
</dbReference>
<dbReference type="InterPro" id="IPR000569">
    <property type="entry name" value="HECT_dom"/>
</dbReference>
<dbReference type="Pfam" id="PF00632">
    <property type="entry name" value="HECT"/>
    <property type="match status" value="1"/>
</dbReference>
<dbReference type="PROSITE" id="PS00626">
    <property type="entry name" value="RCC1_2"/>
    <property type="match status" value="1"/>
</dbReference>
<dbReference type="InParanoid" id="E4XPG2"/>
<feature type="region of interest" description="Disordered" evidence="5">
    <location>
        <begin position="69"/>
        <end position="93"/>
    </location>
</feature>
<evidence type="ECO:0000259" key="6">
    <source>
        <dbReference type="PROSITE" id="PS50237"/>
    </source>
</evidence>
<feature type="repeat" description="RCC1" evidence="4">
    <location>
        <begin position="1490"/>
        <end position="1541"/>
    </location>
</feature>
<sequence length="2239" mass="249057">MNRSTGQIRVQWDTTEFEANQPLPDTHLKALRASQNDSFDLEQFGDIDPDTILSLFRLVENEAYCVSSNATSPTVTPSVSASDNSTSSNSRPPLGERIKARAFAGFMVQSAMLRFIMLYFGSTNVGQVNSAREVLQRLVAEASKASSLEIGVNLMDLNRSANILLASAMGQATQLDSSHSLSNESIALETSDEDLEEDLEDDEEMSTDEDDTIEEPISHGRARNAIEQLLEEHHARETSNGGGLMTTPEPLLPPAPLEATDNPTGRRMSILRPSRFGAPQRFTSSTTSSSVSAEDLTVSPHPPLMAPPNPPPPPPQPPAVTNLAEMGFALDHINSGIQRLNLTPTHMNPNQIAMLASWLIENPAPEVMTPSQPVQETEAEENTNSDETNDQNDIQPLLFEFETDERVADAFELIDQPSTTRLVEESTPETRWPNNVIPQPRLQHPNSILAQLFDVEDGNVNERLKGILHVFRSGEMANASVEDLTQGLQSMPKKLNEIARDIGLVENDIPDSVTTENPDPLGENRLFMKDILDDKFETNPKNAKELMTKYRLSQMIGQTKLNWTEKCHIMSSILVAVKVLTARAVVLRTLAMAAVQRFEKIAPTLKQFGLDDVNLLVKLLYLSAATKEFMPKNSKSSTILDQETASHTPQFPGYVSIKHLKRALEALAADPEKAETIIDIITKNLTHFARKGLAATVKSDTRYAVIQVLISILTDARRTVNPEDDLFLRTKKGKITANCPPSQIHRLLDGFALCLLSRSFPKSEKHWLVFKLNALFESLEADRVSNARKSKLFDGSLLSPLPLFKDEIAIGPCAETSDILFNASIQQIAVIVEKPAAIRFYKLDQTWQLHRVVLGENVDKFDKTCWSECGKIFVAAHKNTVYLWDLQNDGFDINGNQQRSAAINDVQQELDFYQTEQNIMKKTFSEKITAIAFRDNFIYAVLENNSLEEMHVNTIHRKIITFKTHYLPSNGSPAPGSINKIDIFSNGTPIAYSKQGHFYALDKNSSAENINRNINTFHFDTEVVDLIHVPSHKGLTAILVGPSSDLKLVSFYKQVEIVGHFEHETKVTSVSLAKRNDSESILACGTSDGKTVIWRIWTDVLVEVQKAKSSEEIFGHHNDDIPVIALKASYSAPAVSPTSVSIEKIVELECFASPIEQLYLSQDLSTMYAASCGKVQFWDLVKPEPILLNVLDTELSNAKIVFPSSDPSRHWVTCISAGSRVINSFSVEAANLAQLRLPSMSAKQLQKYNVGKAPYIFYSLIIRLPKILKAQFKTEYGDVNTDKQLQFSLYMKKLVSITCGLKLHGRIGYHHASIFDDAPPREKSDYLWLARISDGLRTVAQMGMNRFPYHLPDSWHKRWTVEKDSALVEWYEAEEESWRGVKAKAYVWGGVRHGQLGLNMNVGRHCALPRRLEAFDNMQTIELGLNCTFLCSASGAVTSTGEGSYGRLGHGNSDDLSVPSLVSALQGFIVTHLSSSVGSDGHTLAITESGELFTWGDGDYGKLGHGNSERQRRPRLVETLVGETVVDGCCGYKHTAVVTATGYLYTFGYGDYGRLGHGNTTSKKTPTLVHDCQNIASVSCGLNHTLALSRDGMTVWAFGDGDFGKLGLGNTLAVQSPNKIAALENVGIKSVHCGHQWSVFLAINGDVYVCGQDAFNGIGGPGQTVIPTKLETINKRVFQISCGAEYTLALDEDGNVWSWGNNSDGQVGCGHFNKVHEPLLTLTGHRIKQVRAGKTHSIAWTSPPKSDFGGNTLGTPDNIPSKYAVLKSEDIEDCRLRLKHLHKFNETVFRCWKMLDLCSKPRFHTPFTIAESFVADGRLRALLTSRLTVLPITKAIQRTMVQGRNYGPQITVKRLSTKGKKRQTIFEQIAAQIEPVNGADLRLPSRAWKVRLVGEGADDAGGVFDETLTEICEELERGAHGLSLLIKTPNNKNDVGSYRDCFMFNPQANSHLQLCQLRFIGIMFGVAIRTKKPLDIHLAPAIWRQLAGEEPNASKLDEIDGYILTTLKCIDEIDKHEVDEENFNVIIPLDSWEVQSASGQFVPVVPGGRQLKLDYNNRREYVHHALETRLEECNVQIQAVREGISRLIPGPLLSVLTGARLEEMVCGAPHVSVSALKQISRYRDMDEHDQVINWLWEVLTEFDDPERVLFLKFVSGRSRLPVKATDLSQRFQIMKVDKDPNSLPTAQTCFFQLRLPPYRTKETLRDRLIYAIQHCRAIDMDNYMLTRGAEDETGMENIF</sequence>
<dbReference type="SUPFAM" id="SSF56204">
    <property type="entry name" value="Hect, E3 ligase catalytic domain"/>
    <property type="match status" value="1"/>
</dbReference>
<dbReference type="InterPro" id="IPR036322">
    <property type="entry name" value="WD40_repeat_dom_sf"/>
</dbReference>
<dbReference type="SUPFAM" id="SSF50985">
    <property type="entry name" value="RCC1/BLIP-II"/>
    <property type="match status" value="1"/>
</dbReference>
<dbReference type="InterPro" id="IPR000408">
    <property type="entry name" value="Reg_chr_condens"/>
</dbReference>
<dbReference type="InterPro" id="IPR058923">
    <property type="entry name" value="RCC1-like_dom"/>
</dbReference>
<evidence type="ECO:0000256" key="4">
    <source>
        <dbReference type="PROSITE-ProRule" id="PRU00235"/>
    </source>
</evidence>
<dbReference type="SMART" id="SM00320">
    <property type="entry name" value="WD40"/>
    <property type="match status" value="3"/>
</dbReference>
<feature type="compositionally biased region" description="Low complexity" evidence="5">
    <location>
        <begin position="69"/>
        <end position="90"/>
    </location>
</feature>
<keyword evidence="8" id="KW-1185">Reference proteome</keyword>
<gene>
    <name evidence="7" type="ORF">GSOID_T00016928001</name>
</gene>
<dbReference type="PRINTS" id="PR00633">
    <property type="entry name" value="RCCNDNSATION"/>
</dbReference>
<dbReference type="InterPro" id="IPR015943">
    <property type="entry name" value="WD40/YVTN_repeat-like_dom_sf"/>
</dbReference>